<dbReference type="OrthoDB" id="1739894at2"/>
<dbReference type="Proteomes" id="UP000306888">
    <property type="component" value="Unassembled WGS sequence"/>
</dbReference>
<accession>A0A4S2DKF1</accession>
<name>A0A4S2DKF1_9CLOT</name>
<evidence type="ECO:0000313" key="2">
    <source>
        <dbReference type="Proteomes" id="UP000306888"/>
    </source>
</evidence>
<sequence length="66" mass="7737">MYRYLFVECKVGGLWGKSNNHRDEIEKYVVQGWRFVSAIPKSSGSYGQIDFVDLVFEKEEEESLEI</sequence>
<dbReference type="RefSeq" id="WP_136006172.1">
    <property type="nucleotide sequence ID" value="NZ_SRYR01000002.1"/>
</dbReference>
<protein>
    <submittedName>
        <fullName evidence="1">DUF4177 domain-containing protein</fullName>
    </submittedName>
</protein>
<proteinExistence type="predicted"/>
<dbReference type="InterPro" id="IPR025234">
    <property type="entry name" value="YjzH-like"/>
</dbReference>
<evidence type="ECO:0000313" key="1">
    <source>
        <dbReference type="EMBL" id="TGY42718.1"/>
    </source>
</evidence>
<organism evidence="1 2">
    <name type="scientific">Clostridium sartagoforme</name>
    <dbReference type="NCBI Taxonomy" id="84031"/>
    <lineage>
        <taxon>Bacteria</taxon>
        <taxon>Bacillati</taxon>
        <taxon>Bacillota</taxon>
        <taxon>Clostridia</taxon>
        <taxon>Eubacteriales</taxon>
        <taxon>Clostridiaceae</taxon>
        <taxon>Clostridium</taxon>
    </lineage>
</organism>
<comment type="caution">
    <text evidence="1">The sequence shown here is derived from an EMBL/GenBank/DDBJ whole genome shotgun (WGS) entry which is preliminary data.</text>
</comment>
<keyword evidence="2" id="KW-1185">Reference proteome</keyword>
<gene>
    <name evidence="1" type="ORF">E5347_07885</name>
</gene>
<reference evidence="1 2" key="1">
    <citation type="submission" date="2019-04" db="EMBL/GenBank/DDBJ databases">
        <title>Microbes associate with the intestines of laboratory mice.</title>
        <authorList>
            <person name="Navarre W."/>
            <person name="Wong E."/>
            <person name="Huang K."/>
            <person name="Tropini C."/>
            <person name="Ng K."/>
            <person name="Yu B."/>
        </authorList>
    </citation>
    <scope>NUCLEOTIDE SEQUENCE [LARGE SCALE GENOMIC DNA]</scope>
    <source>
        <strain evidence="1 2">NM50_B9-20</strain>
    </source>
</reference>
<dbReference type="AlphaFoldDB" id="A0A4S2DKF1"/>
<dbReference type="Pfam" id="PF13783">
    <property type="entry name" value="DUF4177"/>
    <property type="match status" value="1"/>
</dbReference>
<dbReference type="EMBL" id="SRYR01000002">
    <property type="protein sequence ID" value="TGY42718.1"/>
    <property type="molecule type" value="Genomic_DNA"/>
</dbReference>